<dbReference type="EMBL" id="QEOB01000012">
    <property type="protein sequence ID" value="PVX80056.1"/>
    <property type="molecule type" value="Genomic_DNA"/>
</dbReference>
<dbReference type="InterPro" id="IPR010090">
    <property type="entry name" value="Phage_tape_meas"/>
</dbReference>
<protein>
    <submittedName>
        <fullName evidence="3">Minor tail protein</fullName>
    </submittedName>
</protein>
<evidence type="ECO:0000313" key="3">
    <source>
        <dbReference type="EMBL" id="PVX80056.1"/>
    </source>
</evidence>
<comment type="caution">
    <text evidence="3">The sequence shown here is derived from an EMBL/GenBank/DDBJ whole genome shotgun (WGS) entry which is preliminary data.</text>
</comment>
<accession>A0ABX5KHY1</accession>
<organism evidence="3 4">
    <name type="scientific">Paraburkholderia unamae</name>
    <dbReference type="NCBI Taxonomy" id="219649"/>
    <lineage>
        <taxon>Bacteria</taxon>
        <taxon>Pseudomonadati</taxon>
        <taxon>Pseudomonadota</taxon>
        <taxon>Betaproteobacteria</taxon>
        <taxon>Burkholderiales</taxon>
        <taxon>Burkholderiaceae</taxon>
        <taxon>Paraburkholderia</taxon>
    </lineage>
</organism>
<sequence>MSGDLSVSLLLRQRDELSGPLRRTLGGVVGQSREATRSVDAVTDASLRGAVAREQATGQAERAIQRSVDESAAAYSAKEKAATSAERTVQRSVSGSADAERTVQQVLNSSASAYVERARAAALAERTIQQSVSASAASYAEGGNAAAFAEGIIQRSVSASASAYVGKQEVAVTGERAIQRSVMASAVAYAGKEKAAASAELSVQHSVAGSVAAYAAKEKAAASAELAVQRGIAGTAAAYYQEERAAIAAENAIARAANRSIDERLRAQSEFNEALRTLGVRTEHEIQREIERTQRAYERLAESGQLSAEEQARAFGSMRSRVAELTAEIGRLSRAERGIQFGQRIGGGLVRTGELALAGAAATHAVAGPAGRAMDYDRSLALMANTAFNEEDSAGRIRGMKELNEVVRKTIAAGGGTPEQVVEAMTQMLGQNAISHESVFRLMPLLQRYATGTGSDTTELGDVAMRSIQTFGIREDQIQDVLDASIKGGHMGGFHLRQMAKWLPQQMASAKNAGMNGMDGIASLIALNEVSMTTAGTADEAGNNTLDLLQHLNAQDTSRKIKKELGATLSVRYAEAIQHGKGPLEAFAGLINQVMAKDKNYQIIQGKLATTKDDGEKRELYERMEQVIAGSAIGKVIHNRQEMLAMMGYLNNRERYDQIKASVLNARGMGEADAQTMESTDSFKTQRAKSLAELGEFDSLRGFDKVVGNAADRVSQYAEKYPGLMSAIMGTKVAFEGLTSVLMAVGLMRFVTGHGAGAAERGAAKAGSSVLGSVARGTVGEGGLLARFLRPAGSAALSMLIGGAEAWQTAGNDSLSSNEKKSEYTRIAGHTAGGIGGWLGGAATGAAIGSAFPVVGTAAGGIIGGLLGGLGGDLLGDKLGKMLGDAIFKAEAAKPAPQPASVNVKVELDGRQIYESINQMSLEAARRH</sequence>
<evidence type="ECO:0000259" key="2">
    <source>
        <dbReference type="Pfam" id="PF10145"/>
    </source>
</evidence>
<dbReference type="RefSeq" id="WP_116612589.1">
    <property type="nucleotide sequence ID" value="NZ_QEOB01000012.1"/>
</dbReference>
<evidence type="ECO:0000313" key="4">
    <source>
        <dbReference type="Proteomes" id="UP000245712"/>
    </source>
</evidence>
<feature type="region of interest" description="Disordered" evidence="1">
    <location>
        <begin position="79"/>
        <end position="98"/>
    </location>
</feature>
<evidence type="ECO:0000256" key="1">
    <source>
        <dbReference type="SAM" id="MobiDB-lite"/>
    </source>
</evidence>
<dbReference type="Proteomes" id="UP000245712">
    <property type="component" value="Unassembled WGS sequence"/>
</dbReference>
<proteinExistence type="predicted"/>
<dbReference type="Pfam" id="PF10145">
    <property type="entry name" value="PhageMin_Tail"/>
    <property type="match status" value="1"/>
</dbReference>
<name>A0ABX5KHY1_9BURK</name>
<gene>
    <name evidence="3" type="ORF">C7402_112243</name>
</gene>
<feature type="domain" description="Phage tail tape measure protein" evidence="2">
    <location>
        <begin position="415"/>
        <end position="597"/>
    </location>
</feature>
<reference evidence="3 4" key="1">
    <citation type="submission" date="2018-05" db="EMBL/GenBank/DDBJ databases">
        <title>Genomic Encyclopedia of Type Strains, Phase IV (KMG-V): Genome sequencing to study the core and pangenomes of soil and plant-associated prokaryotes.</title>
        <authorList>
            <person name="Whitman W."/>
        </authorList>
    </citation>
    <scope>NUCLEOTIDE SEQUENCE [LARGE SCALE GENOMIC DNA]</scope>
    <source>
        <strain evidence="3 4">SCZa-39</strain>
    </source>
</reference>
<keyword evidence="4" id="KW-1185">Reference proteome</keyword>